<sequence>MEQLTEILFVVSTGLLVPVVVVLLLLAASSVFALGGFGREAFERRHVASPGELSEAIASGRPLAGEAREPVALFVRRARQLGVAPPSLEPLLDEMEIDLAARLSSLSLRARLGPMLGLMGTLIPLGPALLGLGDGRVEELAAGLVVAFSTTVVGLLVGVLCACMLHARRHWYARDLHSIEQVCLALDARGQA</sequence>
<reference evidence="9 10" key="1">
    <citation type="submission" date="2019-02" db="EMBL/GenBank/DDBJ databases">
        <title>Deep-cultivation of Planctomycetes and their phenomic and genomic characterization uncovers novel biology.</title>
        <authorList>
            <person name="Wiegand S."/>
            <person name="Jogler M."/>
            <person name="Boedeker C."/>
            <person name="Pinto D."/>
            <person name="Vollmers J."/>
            <person name="Rivas-Marin E."/>
            <person name="Kohn T."/>
            <person name="Peeters S.H."/>
            <person name="Heuer A."/>
            <person name="Rast P."/>
            <person name="Oberbeckmann S."/>
            <person name="Bunk B."/>
            <person name="Jeske O."/>
            <person name="Meyerdierks A."/>
            <person name="Storesund J.E."/>
            <person name="Kallscheuer N."/>
            <person name="Luecker S."/>
            <person name="Lage O.M."/>
            <person name="Pohl T."/>
            <person name="Merkel B.J."/>
            <person name="Hornburger P."/>
            <person name="Mueller R.-W."/>
            <person name="Bruemmer F."/>
            <person name="Labrenz M."/>
            <person name="Spormann A.M."/>
            <person name="Op den Camp H."/>
            <person name="Overmann J."/>
            <person name="Amann R."/>
            <person name="Jetten M.S.M."/>
            <person name="Mascher T."/>
            <person name="Medema M.H."/>
            <person name="Devos D.P."/>
            <person name="Kaster A.-K."/>
            <person name="Ovreas L."/>
            <person name="Rohde M."/>
            <person name="Galperin M.Y."/>
            <person name="Jogler C."/>
        </authorList>
    </citation>
    <scope>NUCLEOTIDE SEQUENCE [LARGE SCALE GENOMIC DNA]</scope>
    <source>
        <strain evidence="9 10">Pla133</strain>
    </source>
</reference>
<keyword evidence="6" id="KW-0813">Transport</keyword>
<comment type="subcellular location">
    <subcellularLocation>
        <location evidence="1">Cell membrane</location>
        <topology evidence="1">Multi-pass membrane protein</topology>
    </subcellularLocation>
    <subcellularLocation>
        <location evidence="6">Membrane</location>
        <topology evidence="6">Multi-pass membrane protein</topology>
    </subcellularLocation>
</comment>
<evidence type="ECO:0000256" key="5">
    <source>
        <dbReference type="ARBA" id="ARBA00023136"/>
    </source>
</evidence>
<accession>A0A518BJF8</accession>
<dbReference type="GO" id="GO:0017038">
    <property type="term" value="P:protein import"/>
    <property type="evidence" value="ECO:0007669"/>
    <property type="project" value="TreeGrafter"/>
</dbReference>
<dbReference type="GO" id="GO:0005886">
    <property type="term" value="C:plasma membrane"/>
    <property type="evidence" value="ECO:0007669"/>
    <property type="project" value="UniProtKB-SubCell"/>
</dbReference>
<evidence type="ECO:0000313" key="9">
    <source>
        <dbReference type="EMBL" id="QDU67085.1"/>
    </source>
</evidence>
<protein>
    <submittedName>
        <fullName evidence="9">MotA/TolQ/ExbB proton channel family protein</fullName>
    </submittedName>
</protein>
<dbReference type="PANTHER" id="PTHR30625:SF3">
    <property type="entry name" value="TOL-PAL SYSTEM PROTEIN TOLQ"/>
    <property type="match status" value="1"/>
</dbReference>
<dbReference type="EMBL" id="CP036287">
    <property type="protein sequence ID" value="QDU67085.1"/>
    <property type="molecule type" value="Genomic_DNA"/>
</dbReference>
<keyword evidence="6" id="KW-0653">Protein transport</keyword>
<dbReference type="InterPro" id="IPR002898">
    <property type="entry name" value="MotA_ExbB_proton_chnl"/>
</dbReference>
<dbReference type="InterPro" id="IPR050790">
    <property type="entry name" value="ExbB/TolQ_transport"/>
</dbReference>
<dbReference type="KEGG" id="pbap:Pla133_21630"/>
<evidence type="ECO:0000256" key="6">
    <source>
        <dbReference type="RuleBase" id="RU004057"/>
    </source>
</evidence>
<evidence type="ECO:0000256" key="3">
    <source>
        <dbReference type="ARBA" id="ARBA00022692"/>
    </source>
</evidence>
<dbReference type="AlphaFoldDB" id="A0A518BJF8"/>
<evidence type="ECO:0000313" key="10">
    <source>
        <dbReference type="Proteomes" id="UP000316921"/>
    </source>
</evidence>
<dbReference type="Pfam" id="PF01618">
    <property type="entry name" value="MotA_ExbB"/>
    <property type="match status" value="1"/>
</dbReference>
<dbReference type="RefSeq" id="WP_419192345.1">
    <property type="nucleotide sequence ID" value="NZ_CP036287.1"/>
</dbReference>
<dbReference type="Proteomes" id="UP000316921">
    <property type="component" value="Chromosome"/>
</dbReference>
<keyword evidence="10" id="KW-1185">Reference proteome</keyword>
<evidence type="ECO:0000256" key="1">
    <source>
        <dbReference type="ARBA" id="ARBA00004651"/>
    </source>
</evidence>
<evidence type="ECO:0000259" key="8">
    <source>
        <dbReference type="Pfam" id="PF01618"/>
    </source>
</evidence>
<keyword evidence="3 7" id="KW-0812">Transmembrane</keyword>
<name>A0A518BJF8_9BACT</name>
<proteinExistence type="inferred from homology"/>
<gene>
    <name evidence="9" type="ORF">Pla133_21630</name>
</gene>
<comment type="similarity">
    <text evidence="6">Belongs to the exbB/tolQ family.</text>
</comment>
<feature type="transmembrane region" description="Helical" evidence="7">
    <location>
        <begin position="112"/>
        <end position="130"/>
    </location>
</feature>
<evidence type="ECO:0000256" key="4">
    <source>
        <dbReference type="ARBA" id="ARBA00022989"/>
    </source>
</evidence>
<evidence type="ECO:0000256" key="7">
    <source>
        <dbReference type="SAM" id="Phobius"/>
    </source>
</evidence>
<keyword evidence="4 7" id="KW-1133">Transmembrane helix</keyword>
<keyword evidence="5 7" id="KW-0472">Membrane</keyword>
<keyword evidence="2" id="KW-1003">Cell membrane</keyword>
<evidence type="ECO:0000256" key="2">
    <source>
        <dbReference type="ARBA" id="ARBA00022475"/>
    </source>
</evidence>
<organism evidence="9 10">
    <name type="scientific">Engelhardtia mirabilis</name>
    <dbReference type="NCBI Taxonomy" id="2528011"/>
    <lineage>
        <taxon>Bacteria</taxon>
        <taxon>Pseudomonadati</taxon>
        <taxon>Planctomycetota</taxon>
        <taxon>Planctomycetia</taxon>
        <taxon>Planctomycetia incertae sedis</taxon>
        <taxon>Engelhardtia</taxon>
    </lineage>
</organism>
<feature type="transmembrane region" description="Helical" evidence="7">
    <location>
        <begin position="142"/>
        <end position="165"/>
    </location>
</feature>
<feature type="domain" description="MotA/TolQ/ExbB proton channel" evidence="8">
    <location>
        <begin position="88"/>
        <end position="179"/>
    </location>
</feature>
<dbReference type="PANTHER" id="PTHR30625">
    <property type="entry name" value="PROTEIN TOLQ"/>
    <property type="match status" value="1"/>
</dbReference>
<feature type="transmembrane region" description="Helical" evidence="7">
    <location>
        <begin position="15"/>
        <end position="37"/>
    </location>
</feature>